<dbReference type="EMBL" id="RDQH01000339">
    <property type="protein sequence ID" value="RXH79077.1"/>
    <property type="molecule type" value="Genomic_DNA"/>
</dbReference>
<name>A0A498IAR3_MALDO</name>
<dbReference type="SMR" id="A0A498IAR3"/>
<sequence length="349" mass="38653">MYLTEISNFPSLLPFRGAKKHSVPSNLDLISSSFDDAVLRHLKSLGPPSISLSWLSKAVDFLALTHSEARNLISDLKVAPPLDDSLAWYLDHSVKLLDLCNSISAEIERLRQLRLHLTFVLHLLGDRKGEELPSPENLRRSRMSLSDFDRGASSGFGKRSKAEVLVRDLNLGLTRLSNAPRGKISSVAKLVRRTVRAVGLVTVFIAGIAVSTIHGSPDMVRVRASAEFTWAESFNELESAVWAELKRRFGRGNDEQLEGMLEELDDVGTRVKEACGVVDDLAGVAEVNKEEKERLNEVVKELEKATASFSDGLDRLSNGVNEMFDGVLRNRNHMTENVRVSGVGKKPRN</sequence>
<evidence type="ECO:0000313" key="6">
    <source>
        <dbReference type="EMBL" id="RXH79077.1"/>
    </source>
</evidence>
<keyword evidence="2" id="KW-0812">Transmembrane</keyword>
<comment type="subcellular location">
    <subcellularLocation>
        <location evidence="1">Membrane</location>
        <topology evidence="1">Single-pass membrane protein</topology>
    </subcellularLocation>
</comment>
<dbReference type="AlphaFoldDB" id="A0A498IAR3"/>
<comment type="caution">
    <text evidence="6">The sequence shown here is derived from an EMBL/GenBank/DDBJ whole genome shotgun (WGS) entry which is preliminary data.</text>
</comment>
<organism evidence="6 7">
    <name type="scientific">Malus domestica</name>
    <name type="common">Apple</name>
    <name type="synonym">Pyrus malus</name>
    <dbReference type="NCBI Taxonomy" id="3750"/>
    <lineage>
        <taxon>Eukaryota</taxon>
        <taxon>Viridiplantae</taxon>
        <taxon>Streptophyta</taxon>
        <taxon>Embryophyta</taxon>
        <taxon>Tracheophyta</taxon>
        <taxon>Spermatophyta</taxon>
        <taxon>Magnoliopsida</taxon>
        <taxon>eudicotyledons</taxon>
        <taxon>Gunneridae</taxon>
        <taxon>Pentapetalae</taxon>
        <taxon>rosids</taxon>
        <taxon>fabids</taxon>
        <taxon>Rosales</taxon>
        <taxon>Rosaceae</taxon>
        <taxon>Amygdaloideae</taxon>
        <taxon>Maleae</taxon>
        <taxon>Malus</taxon>
    </lineage>
</organism>
<protein>
    <submittedName>
        <fullName evidence="6">Uncharacterized protein</fullName>
    </submittedName>
</protein>
<accession>A0A498IAR3</accession>
<dbReference type="Gramene" id="mRNA:MD13G0007500">
    <property type="protein sequence ID" value="CDS:MD13G0007500.1"/>
    <property type="gene ID" value="MD13G0007500"/>
</dbReference>
<evidence type="ECO:0000313" key="7">
    <source>
        <dbReference type="Proteomes" id="UP000290289"/>
    </source>
</evidence>
<dbReference type="InterPro" id="IPR008511">
    <property type="entry name" value="ROH1-like"/>
</dbReference>
<dbReference type="PANTHER" id="PTHR31509">
    <property type="entry name" value="BPS1-LIKE PROTEIN"/>
    <property type="match status" value="1"/>
</dbReference>
<evidence type="ECO:0000256" key="4">
    <source>
        <dbReference type="ARBA" id="ARBA00023136"/>
    </source>
</evidence>
<evidence type="ECO:0000256" key="2">
    <source>
        <dbReference type="ARBA" id="ARBA00022692"/>
    </source>
</evidence>
<dbReference type="OrthoDB" id="694709at2759"/>
<keyword evidence="7" id="KW-1185">Reference proteome</keyword>
<dbReference type="Proteomes" id="UP000290289">
    <property type="component" value="Chromosome 13"/>
</dbReference>
<gene>
    <name evidence="6" type="ORF">DVH24_040224</name>
</gene>
<reference evidence="6 7" key="1">
    <citation type="submission" date="2018-10" db="EMBL/GenBank/DDBJ databases">
        <title>A high-quality apple genome assembly.</title>
        <authorList>
            <person name="Hu J."/>
        </authorList>
    </citation>
    <scope>NUCLEOTIDE SEQUENCE [LARGE SCALE GENOMIC DNA]</scope>
    <source>
        <strain evidence="7">cv. HFTH1</strain>
        <tissue evidence="6">Young leaf</tissue>
    </source>
</reference>
<keyword evidence="4" id="KW-0472">Membrane</keyword>
<proteinExistence type="inferred from homology"/>
<keyword evidence="3" id="KW-1133">Transmembrane helix</keyword>
<evidence type="ECO:0000256" key="3">
    <source>
        <dbReference type="ARBA" id="ARBA00022989"/>
    </source>
</evidence>
<comment type="similarity">
    <text evidence="5">Belongs to the ROH1 family.</text>
</comment>
<dbReference type="STRING" id="3750.A0A498IAR3"/>
<dbReference type="GO" id="GO:0016020">
    <property type="term" value="C:membrane"/>
    <property type="evidence" value="ECO:0007669"/>
    <property type="project" value="UniProtKB-SubCell"/>
</dbReference>
<evidence type="ECO:0000256" key="1">
    <source>
        <dbReference type="ARBA" id="ARBA00004167"/>
    </source>
</evidence>
<evidence type="ECO:0000256" key="5">
    <source>
        <dbReference type="ARBA" id="ARBA00035114"/>
    </source>
</evidence>
<dbReference type="Pfam" id="PF05633">
    <property type="entry name" value="ROH1-like"/>
    <property type="match status" value="2"/>
</dbReference>